<evidence type="ECO:0000313" key="1">
    <source>
        <dbReference type="EMBL" id="KAG5599161.1"/>
    </source>
</evidence>
<dbReference type="Proteomes" id="UP000824120">
    <property type="component" value="Chromosome 6"/>
</dbReference>
<name>A0A9J5YFY6_SOLCO</name>
<sequence>MGDPDCPNIDKTDTMTSSVQPVITVQLREPLTIHTYLPRVLSYPTLSVNSIPVADELDGATFHTLEIMQAIRVSEEVEVGYTKLSRAMKMVASEILNVREAPTDSYKNLPWEETVTAGVDDIIEGICNLFVAMAGEEQGKNLNKLTIRDAERREIL</sequence>
<proteinExistence type="predicted"/>
<comment type="caution">
    <text evidence="1">The sequence shown here is derived from an EMBL/GenBank/DDBJ whole genome shotgun (WGS) entry which is preliminary data.</text>
</comment>
<evidence type="ECO:0000313" key="2">
    <source>
        <dbReference type="Proteomes" id="UP000824120"/>
    </source>
</evidence>
<reference evidence="1 2" key="1">
    <citation type="submission" date="2020-09" db="EMBL/GenBank/DDBJ databases">
        <title>De no assembly of potato wild relative species, Solanum commersonii.</title>
        <authorList>
            <person name="Cho K."/>
        </authorList>
    </citation>
    <scope>NUCLEOTIDE SEQUENCE [LARGE SCALE GENOMIC DNA]</scope>
    <source>
        <strain evidence="1">LZ3.2</strain>
        <tissue evidence="1">Leaf</tissue>
    </source>
</reference>
<protein>
    <submittedName>
        <fullName evidence="1">Uncharacterized protein</fullName>
    </submittedName>
</protein>
<keyword evidence="2" id="KW-1185">Reference proteome</keyword>
<organism evidence="1 2">
    <name type="scientific">Solanum commersonii</name>
    <name type="common">Commerson's wild potato</name>
    <name type="synonym">Commerson's nightshade</name>
    <dbReference type="NCBI Taxonomy" id="4109"/>
    <lineage>
        <taxon>Eukaryota</taxon>
        <taxon>Viridiplantae</taxon>
        <taxon>Streptophyta</taxon>
        <taxon>Embryophyta</taxon>
        <taxon>Tracheophyta</taxon>
        <taxon>Spermatophyta</taxon>
        <taxon>Magnoliopsida</taxon>
        <taxon>eudicotyledons</taxon>
        <taxon>Gunneridae</taxon>
        <taxon>Pentapetalae</taxon>
        <taxon>asterids</taxon>
        <taxon>lamiids</taxon>
        <taxon>Solanales</taxon>
        <taxon>Solanaceae</taxon>
        <taxon>Solanoideae</taxon>
        <taxon>Solaneae</taxon>
        <taxon>Solanum</taxon>
    </lineage>
</organism>
<accession>A0A9J5YFY6</accession>
<dbReference type="AlphaFoldDB" id="A0A9J5YFY6"/>
<dbReference type="OrthoDB" id="1305461at2759"/>
<gene>
    <name evidence="1" type="ORF">H5410_030531</name>
</gene>
<dbReference type="EMBL" id="JACXVP010000006">
    <property type="protein sequence ID" value="KAG5599161.1"/>
    <property type="molecule type" value="Genomic_DNA"/>
</dbReference>